<keyword evidence="2" id="KW-1185">Reference proteome</keyword>
<dbReference type="Proteomes" id="UP000632849">
    <property type="component" value="Unassembled WGS sequence"/>
</dbReference>
<sequence>MSNSYTLHISGAPPEWFDKLYELATQLPTHTLTTGDAPTVEAASALYDRVTPDAKHLLRLAVQGNGRALGADFREQRGEGRLNGATTSLARATRTLTSQGNWPSSIPAVLTSTKAGPEGWRKTHAFHMPAALVPVFRTAIHQHDKGGAGAQSIVGHLADVYMKAGHAPQDATEYAQEFLELHADDLAAWLAHRAASST</sequence>
<gene>
    <name evidence="1" type="ORF">GCM10017667_38650</name>
</gene>
<dbReference type="AlphaFoldDB" id="A0A919BPZ6"/>
<organism evidence="1 2">
    <name type="scientific">Streptomyces filamentosus</name>
    <name type="common">Streptomyces roseosporus</name>
    <dbReference type="NCBI Taxonomy" id="67294"/>
    <lineage>
        <taxon>Bacteria</taxon>
        <taxon>Bacillati</taxon>
        <taxon>Actinomycetota</taxon>
        <taxon>Actinomycetes</taxon>
        <taxon>Kitasatosporales</taxon>
        <taxon>Streptomycetaceae</taxon>
        <taxon>Streptomyces</taxon>
    </lineage>
</organism>
<dbReference type="EMBL" id="BNBE01000002">
    <property type="protein sequence ID" value="GHG04412.1"/>
    <property type="molecule type" value="Genomic_DNA"/>
</dbReference>
<accession>A0A919BPZ6</accession>
<name>A0A919BPZ6_STRFL</name>
<dbReference type="RefSeq" id="WP_190042344.1">
    <property type="nucleotide sequence ID" value="NZ_BNBE01000002.1"/>
</dbReference>
<reference evidence="1" key="1">
    <citation type="journal article" date="2014" name="Int. J. Syst. Evol. Microbiol.">
        <title>Complete genome sequence of Corynebacterium casei LMG S-19264T (=DSM 44701T), isolated from a smear-ripened cheese.</title>
        <authorList>
            <consortium name="US DOE Joint Genome Institute (JGI-PGF)"/>
            <person name="Walter F."/>
            <person name="Albersmeier A."/>
            <person name="Kalinowski J."/>
            <person name="Ruckert C."/>
        </authorList>
    </citation>
    <scope>NUCLEOTIDE SEQUENCE</scope>
    <source>
        <strain evidence="1">JCM 4122</strain>
    </source>
</reference>
<evidence type="ECO:0000313" key="2">
    <source>
        <dbReference type="Proteomes" id="UP000632849"/>
    </source>
</evidence>
<protein>
    <submittedName>
        <fullName evidence="1">Uncharacterized protein</fullName>
    </submittedName>
</protein>
<reference evidence="1" key="2">
    <citation type="submission" date="2020-09" db="EMBL/GenBank/DDBJ databases">
        <authorList>
            <person name="Sun Q."/>
            <person name="Ohkuma M."/>
        </authorList>
    </citation>
    <scope>NUCLEOTIDE SEQUENCE</scope>
    <source>
        <strain evidence="1">JCM 4122</strain>
    </source>
</reference>
<proteinExistence type="predicted"/>
<evidence type="ECO:0000313" key="1">
    <source>
        <dbReference type="EMBL" id="GHG04412.1"/>
    </source>
</evidence>
<comment type="caution">
    <text evidence="1">The sequence shown here is derived from an EMBL/GenBank/DDBJ whole genome shotgun (WGS) entry which is preliminary data.</text>
</comment>